<accession>A0A379K619</accession>
<reference evidence="2 3" key="1">
    <citation type="submission" date="2018-06" db="EMBL/GenBank/DDBJ databases">
        <authorList>
            <consortium name="Pathogen Informatics"/>
            <person name="Doyle S."/>
        </authorList>
    </citation>
    <scope>NUCLEOTIDE SEQUENCE [LARGE SCALE GENOMIC DNA]</scope>
    <source>
        <strain evidence="2 3">NCTC10860</strain>
    </source>
</reference>
<protein>
    <recommendedName>
        <fullName evidence="4">Terminase small subunit</fullName>
    </recommendedName>
</protein>
<sequence>MAQAPKMTPEEWADARQVWEQDDREGFTWLVNELALPVSPPAVRKTANKQGWAKSGGSPAKPSKPSRKPGVEIVESPQVTAPSARGGKPRHVSETIETLADTIETMPGDDWEADGSEDSAADHRNRSGRTRARASIGSAGLDDPVIGELLAFDHGDLADLFQPDFPEPSRYRPQYARIAYKFFLLGATVEQLADVLCVGKTTIYNWEKEHPDFRMALRGGREHADANVASRLYARAMGYSHAEEEIKVVEGQVVRVPTVKHYPPDPGAAIFWLKNRQPELWKERVEVKEQPTIALVDKQAMDEIYRNALEHAAQVQERMMGRAERMGLTIDQGLDDGE</sequence>
<dbReference type="AlphaFoldDB" id="A0A379K619"/>
<name>A0A379K619_ECTOL</name>
<gene>
    <name evidence="2" type="ORF">NCTC10860_02100</name>
</gene>
<evidence type="ECO:0000313" key="3">
    <source>
        <dbReference type="Proteomes" id="UP000254084"/>
    </source>
</evidence>
<dbReference type="Proteomes" id="UP000254084">
    <property type="component" value="Unassembled WGS sequence"/>
</dbReference>
<feature type="compositionally biased region" description="Low complexity" evidence="1">
    <location>
        <begin position="53"/>
        <end position="63"/>
    </location>
</feature>
<dbReference type="EMBL" id="UGUW01000004">
    <property type="protein sequence ID" value="SUD59789.1"/>
    <property type="molecule type" value="Genomic_DNA"/>
</dbReference>
<organism evidence="2 3">
    <name type="scientific">Ectopseudomonas oleovorans</name>
    <name type="common">Pseudomonas oleovorans</name>
    <dbReference type="NCBI Taxonomy" id="301"/>
    <lineage>
        <taxon>Bacteria</taxon>
        <taxon>Pseudomonadati</taxon>
        <taxon>Pseudomonadota</taxon>
        <taxon>Gammaproteobacteria</taxon>
        <taxon>Pseudomonadales</taxon>
        <taxon>Pseudomonadaceae</taxon>
        <taxon>Ectopseudomonas</taxon>
    </lineage>
</organism>
<evidence type="ECO:0000256" key="1">
    <source>
        <dbReference type="SAM" id="MobiDB-lite"/>
    </source>
</evidence>
<feature type="region of interest" description="Disordered" evidence="1">
    <location>
        <begin position="38"/>
        <end position="131"/>
    </location>
</feature>
<dbReference type="RefSeq" id="WP_084340498.1">
    <property type="nucleotide sequence ID" value="NZ_UGUW01000004.1"/>
</dbReference>
<evidence type="ECO:0008006" key="4">
    <source>
        <dbReference type="Google" id="ProtNLM"/>
    </source>
</evidence>
<feature type="compositionally biased region" description="Acidic residues" evidence="1">
    <location>
        <begin position="107"/>
        <end position="119"/>
    </location>
</feature>
<evidence type="ECO:0000313" key="2">
    <source>
        <dbReference type="EMBL" id="SUD59789.1"/>
    </source>
</evidence>
<proteinExistence type="predicted"/>